<evidence type="ECO:0000313" key="2">
    <source>
        <dbReference type="Proteomes" id="UP001497535"/>
    </source>
</evidence>
<dbReference type="EMBL" id="CAVMJV010000017">
    <property type="protein sequence ID" value="CAK5059242.1"/>
    <property type="molecule type" value="Genomic_DNA"/>
</dbReference>
<gene>
    <name evidence="1" type="ORF">MENTE1834_LOCUS15657</name>
</gene>
<reference evidence="1" key="1">
    <citation type="submission" date="2023-11" db="EMBL/GenBank/DDBJ databases">
        <authorList>
            <person name="Poullet M."/>
        </authorList>
    </citation>
    <scope>NUCLEOTIDE SEQUENCE</scope>
    <source>
        <strain evidence="1">E1834</strain>
    </source>
</reference>
<proteinExistence type="predicted"/>
<name>A0ACB0YRT7_MELEN</name>
<comment type="caution">
    <text evidence="1">The sequence shown here is derived from an EMBL/GenBank/DDBJ whole genome shotgun (WGS) entry which is preliminary data.</text>
</comment>
<accession>A0ACB0YRT7</accession>
<evidence type="ECO:0000313" key="1">
    <source>
        <dbReference type="EMBL" id="CAK5059242.1"/>
    </source>
</evidence>
<protein>
    <submittedName>
        <fullName evidence="1">Uncharacterized protein</fullName>
    </submittedName>
</protein>
<sequence>MSTQIRLLVFACFVMFCLVHQTLQLRPLQLLVLALFVNVQNMKRNLLMQLRTLLILEMLRGEEGLQQLKVILQLQQHQHLLLKIVEFGVLVMKVFFG</sequence>
<organism evidence="1 2">
    <name type="scientific">Meloidogyne enterolobii</name>
    <name type="common">Root-knot nematode worm</name>
    <name type="synonym">Meloidogyne mayaguensis</name>
    <dbReference type="NCBI Taxonomy" id="390850"/>
    <lineage>
        <taxon>Eukaryota</taxon>
        <taxon>Metazoa</taxon>
        <taxon>Ecdysozoa</taxon>
        <taxon>Nematoda</taxon>
        <taxon>Chromadorea</taxon>
        <taxon>Rhabditida</taxon>
        <taxon>Tylenchina</taxon>
        <taxon>Tylenchomorpha</taxon>
        <taxon>Tylenchoidea</taxon>
        <taxon>Meloidogynidae</taxon>
        <taxon>Meloidogyninae</taxon>
        <taxon>Meloidogyne</taxon>
    </lineage>
</organism>
<keyword evidence="2" id="KW-1185">Reference proteome</keyword>
<dbReference type="Proteomes" id="UP001497535">
    <property type="component" value="Unassembled WGS sequence"/>
</dbReference>